<keyword evidence="2" id="KW-0442">Lipid degradation</keyword>
<dbReference type="PANTHER" id="PTHR10272">
    <property type="entry name" value="PLATELET-ACTIVATING FACTOR ACETYLHYDROLASE"/>
    <property type="match status" value="1"/>
</dbReference>
<evidence type="ECO:0000313" key="6">
    <source>
        <dbReference type="Proteomes" id="UP000327011"/>
    </source>
</evidence>
<dbReference type="RefSeq" id="WP_150940232.1">
    <property type="nucleotide sequence ID" value="NZ_VYTZ01000023.1"/>
</dbReference>
<dbReference type="Pfam" id="PF03403">
    <property type="entry name" value="PAF-AH_p_II"/>
    <property type="match status" value="2"/>
</dbReference>
<dbReference type="AlphaFoldDB" id="A0A5J5JV23"/>
<dbReference type="GO" id="GO:0016042">
    <property type="term" value="P:lipid catabolic process"/>
    <property type="evidence" value="ECO:0007669"/>
    <property type="project" value="UniProtKB-KW"/>
</dbReference>
<gene>
    <name evidence="5" type="ORF">F5972_35250</name>
</gene>
<evidence type="ECO:0000256" key="4">
    <source>
        <dbReference type="SAM" id="MobiDB-lite"/>
    </source>
</evidence>
<reference evidence="5 6" key="1">
    <citation type="submission" date="2019-09" db="EMBL/GenBank/DDBJ databases">
        <title>Screening of Novel Bioactive Compounds from Soil-Associated.</title>
        <authorList>
            <person name="Gong X."/>
        </authorList>
    </citation>
    <scope>NUCLEOTIDE SEQUENCE [LARGE SCALE GENOMIC DNA]</scope>
    <source>
        <strain evidence="5 6">Gxj-6</strain>
    </source>
</reference>
<dbReference type="GO" id="GO:0003847">
    <property type="term" value="F:1-alkyl-2-acetylglycerophosphocholine esterase activity"/>
    <property type="evidence" value="ECO:0007669"/>
    <property type="project" value="TreeGrafter"/>
</dbReference>
<keyword evidence="6" id="KW-1185">Reference proteome</keyword>
<dbReference type="SUPFAM" id="SSF53474">
    <property type="entry name" value="alpha/beta-Hydrolases"/>
    <property type="match status" value="1"/>
</dbReference>
<sequence>MSHAVRSAPVPRGRLTAAGLVVLSVAGCSTPALPRSLPAAASAGPSPTGVPAMPAPTGGGAVGSTVLYLKDTSRSDPWVPEVKARELMVTLWYPARAGGGRRAPYMTAKESELLLKGKKATGVPYDLLSRTRTNAYEDAKPAGRRGRLPLVVLSPGFTTPRATLTALAEELASDGYVVAGVDHTYEDYGTTFPDGRVADCVACESDSDPGFGTRVVGIRAADVSFVLDRLTGRGAKWEGSALIDASRIAMVGHSIGGAGALAAMVKDRRIRGGIDMDGTTYARIPKGGLSRPFMFIGAAAHTPGGRDNSWDRDWKLLTGWKRWAVLPGADHQSFTDLPLLADALGLGNREDVRGKLSVARSVEITRAYVRAFLDLHLRGKPQPLLDKPSARYPEVELCAPGTKVCG</sequence>
<evidence type="ECO:0000256" key="1">
    <source>
        <dbReference type="ARBA" id="ARBA00022801"/>
    </source>
</evidence>
<feature type="compositionally biased region" description="Low complexity" evidence="4">
    <location>
        <begin position="38"/>
        <end position="52"/>
    </location>
</feature>
<keyword evidence="3" id="KW-0443">Lipid metabolism</keyword>
<dbReference type="PROSITE" id="PS51257">
    <property type="entry name" value="PROKAR_LIPOPROTEIN"/>
    <property type="match status" value="1"/>
</dbReference>
<proteinExistence type="predicted"/>
<evidence type="ECO:0000256" key="3">
    <source>
        <dbReference type="ARBA" id="ARBA00023098"/>
    </source>
</evidence>
<feature type="region of interest" description="Disordered" evidence="4">
    <location>
        <begin position="38"/>
        <end position="57"/>
    </location>
</feature>
<comment type="caution">
    <text evidence="5">The sequence shown here is derived from an EMBL/GenBank/DDBJ whole genome shotgun (WGS) entry which is preliminary data.</text>
</comment>
<accession>A0A5J5JV23</accession>
<dbReference type="InterPro" id="IPR029058">
    <property type="entry name" value="AB_hydrolase_fold"/>
</dbReference>
<dbReference type="PANTHER" id="PTHR10272:SF0">
    <property type="entry name" value="PLATELET-ACTIVATING FACTOR ACETYLHYDROLASE"/>
    <property type="match status" value="1"/>
</dbReference>
<keyword evidence="1 5" id="KW-0378">Hydrolase</keyword>
<organism evidence="5 6">
    <name type="scientific">Microbispora cellulosiformans</name>
    <dbReference type="NCBI Taxonomy" id="2614688"/>
    <lineage>
        <taxon>Bacteria</taxon>
        <taxon>Bacillati</taxon>
        <taxon>Actinomycetota</taxon>
        <taxon>Actinomycetes</taxon>
        <taxon>Streptosporangiales</taxon>
        <taxon>Streptosporangiaceae</taxon>
        <taxon>Microbispora</taxon>
    </lineage>
</organism>
<evidence type="ECO:0000256" key="2">
    <source>
        <dbReference type="ARBA" id="ARBA00022963"/>
    </source>
</evidence>
<name>A0A5J5JV23_9ACTN</name>
<dbReference type="EMBL" id="VYTZ01000023">
    <property type="protein sequence ID" value="KAA9373485.1"/>
    <property type="molecule type" value="Genomic_DNA"/>
</dbReference>
<dbReference type="Proteomes" id="UP000327011">
    <property type="component" value="Unassembled WGS sequence"/>
</dbReference>
<protein>
    <submittedName>
        <fullName evidence="5">Alpha/beta hydrolase</fullName>
    </submittedName>
</protein>
<dbReference type="Gene3D" id="3.40.50.1820">
    <property type="entry name" value="alpha/beta hydrolase"/>
    <property type="match status" value="1"/>
</dbReference>
<evidence type="ECO:0000313" key="5">
    <source>
        <dbReference type="EMBL" id="KAA9373485.1"/>
    </source>
</evidence>